<organism evidence="8">
    <name type="scientific">Methanotorris igneus (strain DSM 5666 / JCM 11834 / Kol 5)</name>
    <dbReference type="NCBI Taxonomy" id="880724"/>
    <lineage>
        <taxon>Archaea</taxon>
        <taxon>Methanobacteriati</taxon>
        <taxon>Methanobacteriota</taxon>
        <taxon>Methanomada group</taxon>
        <taxon>Methanococci</taxon>
        <taxon>Methanococcales</taxon>
        <taxon>Methanocaldococcaceae</taxon>
        <taxon>Methanotorris</taxon>
    </lineage>
</organism>
<gene>
    <name evidence="7" type="ordered locus">Metig_1426</name>
</gene>
<accession>F6BAE8</accession>
<dbReference type="STRING" id="880724.Metig_1426"/>
<proteinExistence type="predicted"/>
<evidence type="ECO:0000313" key="8">
    <source>
        <dbReference type="Proteomes" id="UP000009227"/>
    </source>
</evidence>
<dbReference type="Gene3D" id="3.20.20.70">
    <property type="entry name" value="Aldolase class I"/>
    <property type="match status" value="1"/>
</dbReference>
<evidence type="ECO:0000256" key="3">
    <source>
        <dbReference type="ARBA" id="ARBA00023004"/>
    </source>
</evidence>
<evidence type="ECO:0000256" key="2">
    <source>
        <dbReference type="ARBA" id="ARBA00022723"/>
    </source>
</evidence>
<keyword evidence="3 5" id="KW-0408">Iron</keyword>
<dbReference type="PANTHER" id="PTHR43075:SF1">
    <property type="entry name" value="FORMATE LYASE ACTIVATING ENZYME, PUTATIVE (AFU_ORTHOLOGUE AFUA_2G15630)-RELATED"/>
    <property type="match status" value="1"/>
</dbReference>
<dbReference type="InterPro" id="IPR013785">
    <property type="entry name" value="Aldolase_TIM"/>
</dbReference>
<dbReference type="KEGG" id="mig:Metig_1426"/>
<dbReference type="AlphaFoldDB" id="F6BAE8"/>
<feature type="binding site" evidence="5">
    <location>
        <position position="139"/>
    </location>
    <ligand>
        <name>[4Fe-4S] cluster</name>
        <dbReference type="ChEBI" id="CHEBI:49883"/>
        <note>4Fe-4S-S-AdoMet</note>
    </ligand>
</feature>
<comment type="cofactor">
    <cofactor evidence="5">
        <name>[4Fe-4S] cluster</name>
        <dbReference type="ChEBI" id="CHEBI:49883"/>
    </cofactor>
    <text evidence="5">Binds 1 [4Fe-4S] cluster. The cluster is coordinated with 3 cysteines and an exchangeable S-adenosyl-L-methionine.</text>
</comment>
<sequence length="343" mass="40461">MYSIGEKMLLERYLKVSENKLPAKFLISKSIKVDNFAKKDIDELWEMHKNAMDEFKETTNIKDIKITHPNLLDLKIEIAKKIFENCHFCEHKCYVNRKKELGFCKIGESYYSSEFLHYGEEDVLIPSHTIFFCGCNFKCVFCQNWEISQIYFENLPVENYCKKVNRKLMAKIIEEKRAISKNVNFVGGEPTPHLLTILEILRHVNVNIPVVWNSNMYMSEEAMHLLDGVVDLWLSDFKFGNDRCAERLSKIKNYCKVVKRNHLMIKGEDIIIRHLVMPNHLECCTERIFKWIGKHLDAKVNVMFQYRPEYKAILYEDIDRALNHEEMAKALLLAKKYGLDTDI</sequence>
<keyword evidence="2 5" id="KW-0479">Metal-binding</keyword>
<dbReference type="InterPro" id="IPR058240">
    <property type="entry name" value="rSAM_sf"/>
</dbReference>
<dbReference type="PROSITE" id="PS51918">
    <property type="entry name" value="RADICAL_SAM"/>
    <property type="match status" value="1"/>
</dbReference>
<protein>
    <submittedName>
        <fullName evidence="7">Radical SAM domain protein</fullName>
    </submittedName>
</protein>
<dbReference type="GO" id="GO:0046872">
    <property type="term" value="F:metal ion binding"/>
    <property type="evidence" value="ECO:0007669"/>
    <property type="project" value="UniProtKB-KW"/>
</dbReference>
<dbReference type="HOGENOM" id="CLU_062674_0_1_2"/>
<dbReference type="GO" id="GO:0051536">
    <property type="term" value="F:iron-sulfur cluster binding"/>
    <property type="evidence" value="ECO:0007669"/>
    <property type="project" value="UniProtKB-KW"/>
</dbReference>
<dbReference type="SFLD" id="SFLDS00029">
    <property type="entry name" value="Radical_SAM"/>
    <property type="match status" value="1"/>
</dbReference>
<evidence type="ECO:0000313" key="7">
    <source>
        <dbReference type="EMBL" id="AEF96961.1"/>
    </source>
</evidence>
<dbReference type="InterPro" id="IPR040085">
    <property type="entry name" value="MJ0674-like"/>
</dbReference>
<dbReference type="InterPro" id="IPR016431">
    <property type="entry name" value="Pyrv-formate_lyase-activ_prd"/>
</dbReference>
<name>F6BAE8_METIK</name>
<evidence type="ECO:0000256" key="1">
    <source>
        <dbReference type="ARBA" id="ARBA00022691"/>
    </source>
</evidence>
<dbReference type="PANTHER" id="PTHR43075">
    <property type="entry name" value="FORMATE LYASE ACTIVATING ENZYME, PUTATIVE (AFU_ORTHOLOGUE AFUA_2G15630)-RELATED"/>
    <property type="match status" value="1"/>
</dbReference>
<dbReference type="PIRSF" id="PIRSF004869">
    <property type="entry name" value="PflX_prd"/>
    <property type="match status" value="1"/>
</dbReference>
<dbReference type="Proteomes" id="UP000009227">
    <property type="component" value="Chromosome"/>
</dbReference>
<feature type="binding site" evidence="5">
    <location>
        <position position="135"/>
    </location>
    <ligand>
        <name>[4Fe-4S] cluster</name>
        <dbReference type="ChEBI" id="CHEBI:49883"/>
        <note>4Fe-4S-S-AdoMet</note>
    </ligand>
</feature>
<feature type="binding site" evidence="5">
    <location>
        <position position="142"/>
    </location>
    <ligand>
        <name>[4Fe-4S] cluster</name>
        <dbReference type="ChEBI" id="CHEBI:49883"/>
        <note>4Fe-4S-S-AdoMet</note>
    </ligand>
</feature>
<keyword evidence="4 5" id="KW-0411">Iron-sulfur</keyword>
<dbReference type="Pfam" id="PF04055">
    <property type="entry name" value="Radical_SAM"/>
    <property type="match status" value="1"/>
</dbReference>
<reference evidence="7 8" key="1">
    <citation type="submission" date="2011-05" db="EMBL/GenBank/DDBJ databases">
        <title>Complete sequence of Methanotorris igneus Kol 5.</title>
        <authorList>
            <consortium name="US DOE Joint Genome Institute"/>
            <person name="Lucas S."/>
            <person name="Han J."/>
            <person name="Lapidus A."/>
            <person name="Cheng J.-F."/>
            <person name="Goodwin L."/>
            <person name="Pitluck S."/>
            <person name="Peters L."/>
            <person name="Mikhailova N."/>
            <person name="Chertkov O."/>
            <person name="Han C."/>
            <person name="Tapia R."/>
            <person name="Land M."/>
            <person name="Hauser L."/>
            <person name="Kyrpides N."/>
            <person name="Ivanova N."/>
            <person name="Pagani I."/>
            <person name="Sieprawska-Lupa M."/>
            <person name="Whitman W."/>
            <person name="Woyke T."/>
        </authorList>
    </citation>
    <scope>NUCLEOTIDE SEQUENCE [LARGE SCALE GENOMIC DNA]</scope>
    <source>
        <strain evidence="8">DSM 5666 / JCM 11834 / Kol 5</strain>
    </source>
</reference>
<keyword evidence="1 5" id="KW-0949">S-adenosyl-L-methionine</keyword>
<evidence type="ECO:0000259" key="6">
    <source>
        <dbReference type="PROSITE" id="PS51918"/>
    </source>
</evidence>
<evidence type="ECO:0000256" key="5">
    <source>
        <dbReference type="PIRSR" id="PIRSR004869-50"/>
    </source>
</evidence>
<dbReference type="EMBL" id="CP002737">
    <property type="protein sequence ID" value="AEF96961.1"/>
    <property type="molecule type" value="Genomic_DNA"/>
</dbReference>
<dbReference type="CDD" id="cd01335">
    <property type="entry name" value="Radical_SAM"/>
    <property type="match status" value="1"/>
</dbReference>
<dbReference type="GO" id="GO:0003824">
    <property type="term" value="F:catalytic activity"/>
    <property type="evidence" value="ECO:0007669"/>
    <property type="project" value="InterPro"/>
</dbReference>
<evidence type="ECO:0000256" key="4">
    <source>
        <dbReference type="ARBA" id="ARBA00023014"/>
    </source>
</evidence>
<feature type="domain" description="Radical SAM core" evidence="6">
    <location>
        <begin position="117"/>
        <end position="340"/>
    </location>
</feature>
<keyword evidence="8" id="KW-1185">Reference proteome</keyword>
<dbReference type="SFLD" id="SFLDG01099">
    <property type="entry name" value="Uncharacterised_Radical_SAM_Su"/>
    <property type="match status" value="1"/>
</dbReference>
<dbReference type="InterPro" id="IPR007197">
    <property type="entry name" value="rSAM"/>
</dbReference>
<dbReference type="SUPFAM" id="SSF102114">
    <property type="entry name" value="Radical SAM enzymes"/>
    <property type="match status" value="1"/>
</dbReference>